<organism evidence="9 10">
    <name type="scientific">Cynoglossus semilaevis</name>
    <name type="common">Tongue sole</name>
    <dbReference type="NCBI Taxonomy" id="244447"/>
    <lineage>
        <taxon>Eukaryota</taxon>
        <taxon>Metazoa</taxon>
        <taxon>Chordata</taxon>
        <taxon>Craniata</taxon>
        <taxon>Vertebrata</taxon>
        <taxon>Euteleostomi</taxon>
        <taxon>Actinopterygii</taxon>
        <taxon>Neopterygii</taxon>
        <taxon>Teleostei</taxon>
        <taxon>Neoteleostei</taxon>
        <taxon>Acanthomorphata</taxon>
        <taxon>Carangaria</taxon>
        <taxon>Pleuronectiformes</taxon>
        <taxon>Pleuronectoidei</taxon>
        <taxon>Cynoglossidae</taxon>
        <taxon>Cynoglossinae</taxon>
        <taxon>Cynoglossus</taxon>
    </lineage>
</organism>
<dbReference type="InterPro" id="IPR057244">
    <property type="entry name" value="GAIN_B"/>
</dbReference>
<feature type="domain" description="G-protein coupled receptors family 2 profile 2" evidence="8">
    <location>
        <begin position="314"/>
        <end position="562"/>
    </location>
</feature>
<proteinExistence type="predicted"/>
<protein>
    <submittedName>
        <fullName evidence="9">Adhesion G protein-coupled receptor G1</fullName>
    </submittedName>
</protein>
<feature type="domain" description="GAIN-B" evidence="7">
    <location>
        <begin position="160"/>
        <end position="307"/>
    </location>
</feature>
<dbReference type="GO" id="GO:0007166">
    <property type="term" value="P:cell surface receptor signaling pathway"/>
    <property type="evidence" value="ECO:0007669"/>
    <property type="project" value="InterPro"/>
</dbReference>
<evidence type="ECO:0000256" key="6">
    <source>
        <dbReference type="SAM" id="Phobius"/>
    </source>
</evidence>
<dbReference type="PRINTS" id="PR00249">
    <property type="entry name" value="GPCRSECRETIN"/>
</dbReference>
<evidence type="ECO:0000256" key="3">
    <source>
        <dbReference type="ARBA" id="ARBA00022989"/>
    </source>
</evidence>
<comment type="subcellular location">
    <subcellularLocation>
        <location evidence="1">Membrane</location>
        <topology evidence="1">Multi-pass membrane protein</topology>
    </subcellularLocation>
</comment>
<reference evidence="9" key="3">
    <citation type="submission" date="2025-09" db="UniProtKB">
        <authorList>
            <consortium name="Ensembl"/>
        </authorList>
    </citation>
    <scope>IDENTIFICATION</scope>
</reference>
<dbReference type="Proteomes" id="UP000265120">
    <property type="component" value="Chromosome 5"/>
</dbReference>
<dbReference type="AlphaFoldDB" id="A0A3P8VB00"/>
<dbReference type="InterPro" id="IPR000832">
    <property type="entry name" value="GPCR_2_secretin-like"/>
</dbReference>
<dbReference type="Gene3D" id="1.20.1070.10">
    <property type="entry name" value="Rhodopsin 7-helix transmembrane proteins"/>
    <property type="match status" value="1"/>
</dbReference>
<sequence>QALVQSSGENDMDWTFCGLWLHDLGSPQLDVNISPGCSNVSVSANRTTLSIHGQVTAQCRRFNGIQLDHYGLGHEKASNFCLYWEPALDRLILQVKQQNFSLCRSAHPEGSCCTDLSRSSIGPEVVHGIKKAMIRTDVISLETFSGYTFKGERVPCSEEHFCSFTVKTMSNERLCEYEEPTITVHLPPALKLAMRTTTKVAVTFHTNTTFFQVTFSTKILGEVVDITVENEIIADLSEPIRISFYHDAIQVWRSHRAWSRDCFTVDPVHVKWLAEGCVTSQRGVEHTECFCNHLTYFSVLVELQPRPVRHLMALTVITSLGCAASFISCVALIVFLCTKSRQSKEQSVPIHLGLALSLAVLHLLFFLTGVLANLGGEALCAWVGAGMHYSLLSSFTWMGIEIFHTFWLVYVVFTPSPKPYIWNLLGFGLPLIPVIILVAVGDVYGLREVFSADDLSNPYQMCWMKDSTKALLAHYVTNITSVFLLVSSGIVMLILVYRKIRIRDEWKQTQVAFLSIWGLSCLFGTFWGLTFFEFMSDLVLFFSCFLTSFQGFFIALRFYMLEWMRKRAASTLCSNSTGSTRQHMLQEKS</sequence>
<accession>A0A3P8VB00</accession>
<evidence type="ECO:0000313" key="10">
    <source>
        <dbReference type="Proteomes" id="UP000265120"/>
    </source>
</evidence>
<evidence type="ECO:0000256" key="5">
    <source>
        <dbReference type="ARBA" id="ARBA00023157"/>
    </source>
</evidence>
<dbReference type="GeneTree" id="ENSGT00940000154285"/>
<dbReference type="InterPro" id="IPR046338">
    <property type="entry name" value="GAIN_dom_sf"/>
</dbReference>
<feature type="transmembrane region" description="Helical" evidence="6">
    <location>
        <begin position="420"/>
        <end position="440"/>
    </location>
</feature>
<keyword evidence="10" id="KW-1185">Reference proteome</keyword>
<keyword evidence="5" id="KW-1015">Disulfide bond</keyword>
<dbReference type="GO" id="GO:0004930">
    <property type="term" value="F:G protein-coupled receptor activity"/>
    <property type="evidence" value="ECO:0007669"/>
    <property type="project" value="InterPro"/>
</dbReference>
<dbReference type="PANTHER" id="PTHR12011:SF435">
    <property type="entry name" value="ADHESION G PROTEIN-COUPLED RECEPTOR G1-RELATED"/>
    <property type="match status" value="1"/>
</dbReference>
<feature type="transmembrane region" description="Helical" evidence="6">
    <location>
        <begin position="394"/>
        <end position="413"/>
    </location>
</feature>
<evidence type="ECO:0000259" key="8">
    <source>
        <dbReference type="PROSITE" id="PS50261"/>
    </source>
</evidence>
<dbReference type="GO" id="GO:0005886">
    <property type="term" value="C:plasma membrane"/>
    <property type="evidence" value="ECO:0007669"/>
    <property type="project" value="TreeGrafter"/>
</dbReference>
<evidence type="ECO:0000256" key="4">
    <source>
        <dbReference type="ARBA" id="ARBA00023136"/>
    </source>
</evidence>
<dbReference type="SMART" id="SM00303">
    <property type="entry name" value="GPS"/>
    <property type="match status" value="1"/>
</dbReference>
<feature type="transmembrane region" description="Helical" evidence="6">
    <location>
        <begin position="509"/>
        <end position="532"/>
    </location>
</feature>
<feature type="transmembrane region" description="Helical" evidence="6">
    <location>
        <begin position="311"/>
        <end position="338"/>
    </location>
</feature>
<evidence type="ECO:0000256" key="1">
    <source>
        <dbReference type="ARBA" id="ARBA00004141"/>
    </source>
</evidence>
<dbReference type="PROSITE" id="PS50221">
    <property type="entry name" value="GAIN_B"/>
    <property type="match status" value="1"/>
</dbReference>
<evidence type="ECO:0000256" key="2">
    <source>
        <dbReference type="ARBA" id="ARBA00022692"/>
    </source>
</evidence>
<keyword evidence="4 6" id="KW-0472">Membrane</keyword>
<dbReference type="PANTHER" id="PTHR12011">
    <property type="entry name" value="ADHESION G-PROTEIN COUPLED RECEPTOR"/>
    <property type="match status" value="1"/>
</dbReference>
<dbReference type="PROSITE" id="PS50261">
    <property type="entry name" value="G_PROTEIN_RECEP_F2_4"/>
    <property type="match status" value="1"/>
</dbReference>
<reference evidence="9 10" key="1">
    <citation type="journal article" date="2014" name="Nat. Genet.">
        <title>Whole-genome sequence of a flatfish provides insights into ZW sex chromosome evolution and adaptation to a benthic lifestyle.</title>
        <authorList>
            <person name="Chen S."/>
            <person name="Zhang G."/>
            <person name="Shao C."/>
            <person name="Huang Q."/>
            <person name="Liu G."/>
            <person name="Zhang P."/>
            <person name="Song W."/>
            <person name="An N."/>
            <person name="Chalopin D."/>
            <person name="Volff J.N."/>
            <person name="Hong Y."/>
            <person name="Li Q."/>
            <person name="Sha Z."/>
            <person name="Zhou H."/>
            <person name="Xie M."/>
            <person name="Yu Q."/>
            <person name="Liu Y."/>
            <person name="Xiang H."/>
            <person name="Wang N."/>
            <person name="Wu K."/>
            <person name="Yang C."/>
            <person name="Zhou Q."/>
            <person name="Liao X."/>
            <person name="Yang L."/>
            <person name="Hu Q."/>
            <person name="Zhang J."/>
            <person name="Meng L."/>
            <person name="Jin L."/>
            <person name="Tian Y."/>
            <person name="Lian J."/>
            <person name="Yang J."/>
            <person name="Miao G."/>
            <person name="Liu S."/>
            <person name="Liang Z."/>
            <person name="Yan F."/>
            <person name="Li Y."/>
            <person name="Sun B."/>
            <person name="Zhang H."/>
            <person name="Zhang J."/>
            <person name="Zhu Y."/>
            <person name="Du M."/>
            <person name="Zhao Y."/>
            <person name="Schartl M."/>
            <person name="Tang Q."/>
            <person name="Wang J."/>
        </authorList>
    </citation>
    <scope>NUCLEOTIDE SEQUENCE</scope>
</reference>
<feature type="transmembrane region" description="Helical" evidence="6">
    <location>
        <begin position="350"/>
        <end position="374"/>
    </location>
</feature>
<evidence type="ECO:0000259" key="7">
    <source>
        <dbReference type="PROSITE" id="PS50221"/>
    </source>
</evidence>
<dbReference type="InterPro" id="IPR017981">
    <property type="entry name" value="GPCR_2-like_7TM"/>
</dbReference>
<dbReference type="Pfam" id="PF00002">
    <property type="entry name" value="7tm_2"/>
    <property type="match status" value="1"/>
</dbReference>
<dbReference type="InterPro" id="IPR000203">
    <property type="entry name" value="GPS"/>
</dbReference>
<dbReference type="Gene3D" id="2.60.220.50">
    <property type="match status" value="1"/>
</dbReference>
<dbReference type="GO" id="GO:0007189">
    <property type="term" value="P:adenylate cyclase-activating G protein-coupled receptor signaling pathway"/>
    <property type="evidence" value="ECO:0007669"/>
    <property type="project" value="TreeGrafter"/>
</dbReference>
<dbReference type="Ensembl" id="ENSCSET00000011712.1">
    <property type="protein sequence ID" value="ENSCSEP00000011572.1"/>
    <property type="gene ID" value="ENSCSEG00000007445.1"/>
</dbReference>
<reference evidence="9" key="2">
    <citation type="submission" date="2025-08" db="UniProtKB">
        <authorList>
            <consortium name="Ensembl"/>
        </authorList>
    </citation>
    <scope>IDENTIFICATION</scope>
</reference>
<dbReference type="InParanoid" id="A0A3P8VB00"/>
<feature type="transmembrane region" description="Helical" evidence="6">
    <location>
        <begin position="475"/>
        <end position="497"/>
    </location>
</feature>
<keyword evidence="2 6" id="KW-0812">Transmembrane</keyword>
<keyword evidence="3 6" id="KW-1133">Transmembrane helix</keyword>
<name>A0A3P8VB00_CYNSE</name>
<dbReference type="FunFam" id="1.20.1070.10:FF:000493">
    <property type="entry name" value="Adhesion G protein-coupled receptor G1"/>
    <property type="match status" value="1"/>
</dbReference>
<feature type="transmembrane region" description="Helical" evidence="6">
    <location>
        <begin position="538"/>
        <end position="559"/>
    </location>
</feature>
<dbReference type="OMA" id="CVWVGAL"/>
<dbReference type="Pfam" id="PF01825">
    <property type="entry name" value="GPS"/>
    <property type="match status" value="1"/>
</dbReference>
<evidence type="ECO:0000313" key="9">
    <source>
        <dbReference type="Ensembl" id="ENSCSEP00000011572.1"/>
    </source>
</evidence>